<dbReference type="Proteomes" id="UP000801428">
    <property type="component" value="Unassembled WGS sequence"/>
</dbReference>
<gene>
    <name evidence="3" type="ORF">E8E13_002445</name>
</gene>
<dbReference type="AlphaFoldDB" id="A0A9P4W4R3"/>
<dbReference type="GO" id="GO:0000976">
    <property type="term" value="F:transcription cis-regulatory region binding"/>
    <property type="evidence" value="ECO:0007669"/>
    <property type="project" value="TreeGrafter"/>
</dbReference>
<keyword evidence="2" id="KW-0539">Nucleus</keyword>
<dbReference type="Pfam" id="PF11951">
    <property type="entry name" value="Fungal_trans_2"/>
    <property type="match status" value="1"/>
</dbReference>
<dbReference type="GO" id="GO:0045944">
    <property type="term" value="P:positive regulation of transcription by RNA polymerase II"/>
    <property type="evidence" value="ECO:0007669"/>
    <property type="project" value="TreeGrafter"/>
</dbReference>
<comment type="subcellular location">
    <subcellularLocation>
        <location evidence="1">Nucleus</location>
    </subcellularLocation>
</comment>
<dbReference type="OrthoDB" id="5386330at2759"/>
<protein>
    <submittedName>
        <fullName evidence="3">Uncharacterized protein</fullName>
    </submittedName>
</protein>
<dbReference type="GO" id="GO:0005634">
    <property type="term" value="C:nucleus"/>
    <property type="evidence" value="ECO:0007669"/>
    <property type="project" value="UniProtKB-SubCell"/>
</dbReference>
<dbReference type="EMBL" id="SWKU01000029">
    <property type="protein sequence ID" value="KAF2996029.1"/>
    <property type="molecule type" value="Genomic_DNA"/>
</dbReference>
<keyword evidence="4" id="KW-1185">Reference proteome</keyword>
<evidence type="ECO:0000313" key="4">
    <source>
        <dbReference type="Proteomes" id="UP000801428"/>
    </source>
</evidence>
<evidence type="ECO:0000256" key="1">
    <source>
        <dbReference type="ARBA" id="ARBA00004123"/>
    </source>
</evidence>
<evidence type="ECO:0000313" key="3">
    <source>
        <dbReference type="EMBL" id="KAF2996029.1"/>
    </source>
</evidence>
<evidence type="ECO:0000256" key="2">
    <source>
        <dbReference type="ARBA" id="ARBA00023242"/>
    </source>
</evidence>
<organism evidence="3 4">
    <name type="scientific">Curvularia kusanoi</name>
    <name type="common">Cochliobolus kusanoi</name>
    <dbReference type="NCBI Taxonomy" id="90978"/>
    <lineage>
        <taxon>Eukaryota</taxon>
        <taxon>Fungi</taxon>
        <taxon>Dikarya</taxon>
        <taxon>Ascomycota</taxon>
        <taxon>Pezizomycotina</taxon>
        <taxon>Dothideomycetes</taxon>
        <taxon>Pleosporomycetidae</taxon>
        <taxon>Pleosporales</taxon>
        <taxon>Pleosporineae</taxon>
        <taxon>Pleosporaceae</taxon>
        <taxon>Curvularia</taxon>
    </lineage>
</organism>
<accession>A0A9P4W4R3</accession>
<proteinExistence type="predicted"/>
<comment type="caution">
    <text evidence="3">The sequence shown here is derived from an EMBL/GenBank/DDBJ whole genome shotgun (WGS) entry which is preliminary data.</text>
</comment>
<dbReference type="GO" id="GO:0003700">
    <property type="term" value="F:DNA-binding transcription factor activity"/>
    <property type="evidence" value="ECO:0007669"/>
    <property type="project" value="TreeGrafter"/>
</dbReference>
<reference evidence="3" key="1">
    <citation type="submission" date="2019-04" db="EMBL/GenBank/DDBJ databases">
        <title>Sequencing of skin fungus with MAO and IRED activity.</title>
        <authorList>
            <person name="Marsaioli A.J."/>
            <person name="Bonatto J.M.C."/>
            <person name="Reis Junior O."/>
        </authorList>
    </citation>
    <scope>NUCLEOTIDE SEQUENCE</scope>
    <source>
        <strain evidence="3">30M1</strain>
    </source>
</reference>
<dbReference type="InterPro" id="IPR021858">
    <property type="entry name" value="Fun_TF"/>
</dbReference>
<sequence>MRRMSGRAWNVRKNIASFESQKTRQEISVQSISRPGGPTPALDDIAPWDVVVDALTYYNTKIAPDLAADGAENLYRRDISLWAETNIAKRHLTLCLVALHRAVQKYGDVKQDQALFHYHQARAAEILSHKIQKFGHTGPDPDLFDDVGLFFFSQIQTSAYGAWRAHLSAAKTLFNLWGVETLMGNESYEFILCHLVLADVFGTAMSPAARMSMEDVAQHKVYLGLLGRFNVDVCSTMVPIPEDIVRAVAAINIARAATSLEDWTVAEALPDSDGPLTSIARTLQTFNPEEWALRRPRCTTNQVSSWTLLATCFQSAAMLYFWHTSGKNFTAVNRSTNSDGQAENYKRLVDTIQTLYDLKQKGGVHFKYILWAMVINGVEAITRNDERQLRFLCEKLEQMTIDLGTLSMREAGIFLDELWTNTMTKRGETSDVYVDWDTIFVQAPLFLM</sequence>
<dbReference type="PANTHER" id="PTHR37534">
    <property type="entry name" value="TRANSCRIPTIONAL ACTIVATOR PROTEIN UGA3"/>
    <property type="match status" value="1"/>
</dbReference>
<dbReference type="PANTHER" id="PTHR37534:SF48">
    <property type="entry name" value="FINGER DOMAIN PROTEIN, PUTATIVE-RELATED"/>
    <property type="match status" value="1"/>
</dbReference>
<name>A0A9P4W4R3_CURKU</name>